<dbReference type="EMBL" id="JAQNDM010000002">
    <property type="protein sequence ID" value="MDC0711910.1"/>
    <property type="molecule type" value="Genomic_DNA"/>
</dbReference>
<protein>
    <submittedName>
        <fullName evidence="1">Uncharacterized protein</fullName>
    </submittedName>
</protein>
<keyword evidence="2" id="KW-1185">Reference proteome</keyword>
<reference evidence="1 2" key="1">
    <citation type="submission" date="2022-11" db="EMBL/GenBank/DDBJ databases">
        <title>Minimal conservation of predation-associated metabolite biosynthetic gene clusters underscores biosynthetic potential of Myxococcota including descriptions for ten novel species: Archangium lansinium sp. nov., Myxococcus landrumus sp. nov., Nannocystis bai.</title>
        <authorList>
            <person name="Ahearne A."/>
            <person name="Stevens C."/>
            <person name="Dowd S."/>
        </authorList>
    </citation>
    <scope>NUCLEOTIDE SEQUENCE [LARGE SCALE GENOMIC DNA]</scope>
    <source>
        <strain evidence="1 2">NCWAL01</strain>
    </source>
</reference>
<evidence type="ECO:0000313" key="1">
    <source>
        <dbReference type="EMBL" id="MDC0711910.1"/>
    </source>
</evidence>
<proteinExistence type="predicted"/>
<accession>A0ABT5DDZ9</accession>
<evidence type="ECO:0000313" key="2">
    <source>
        <dbReference type="Proteomes" id="UP001221838"/>
    </source>
</evidence>
<name>A0ABT5DDZ9_9BACT</name>
<gene>
    <name evidence="1" type="ORF">POL68_25810</name>
</gene>
<sequence length="63" mass="6543">MSLVGLLAIPAFVLIASALGVLGASRRGLVRTKGVRPSIDRWKLPPVGQVMPEEFAASAASGR</sequence>
<organism evidence="1 2">
    <name type="scientific">Stigmatella ashevillensis</name>
    <dbReference type="NCBI Taxonomy" id="2995309"/>
    <lineage>
        <taxon>Bacteria</taxon>
        <taxon>Pseudomonadati</taxon>
        <taxon>Myxococcota</taxon>
        <taxon>Myxococcia</taxon>
        <taxon>Myxococcales</taxon>
        <taxon>Cystobacterineae</taxon>
        <taxon>Archangiaceae</taxon>
        <taxon>Stigmatella</taxon>
    </lineage>
</organism>
<dbReference type="RefSeq" id="WP_272141921.1">
    <property type="nucleotide sequence ID" value="NZ_JAQNDM010000002.1"/>
</dbReference>
<dbReference type="Proteomes" id="UP001221838">
    <property type="component" value="Unassembled WGS sequence"/>
</dbReference>
<comment type="caution">
    <text evidence="1">The sequence shown here is derived from an EMBL/GenBank/DDBJ whole genome shotgun (WGS) entry which is preliminary data.</text>
</comment>